<name>A0A5E4T3S1_9BURK</name>
<dbReference type="Proteomes" id="UP000343335">
    <property type="component" value="Unassembled WGS sequence"/>
</dbReference>
<dbReference type="AlphaFoldDB" id="A0A5E4T3S1"/>
<reference evidence="1 2" key="1">
    <citation type="submission" date="2019-08" db="EMBL/GenBank/DDBJ databases">
        <authorList>
            <person name="Peeters C."/>
        </authorList>
    </citation>
    <scope>NUCLEOTIDE SEQUENCE [LARGE SCALE GENOMIC DNA]</scope>
    <source>
        <strain evidence="1 2">LMG 31010</strain>
    </source>
</reference>
<accession>A0A5E4T3S1</accession>
<evidence type="ECO:0000313" key="2">
    <source>
        <dbReference type="Proteomes" id="UP000343335"/>
    </source>
</evidence>
<evidence type="ECO:0000313" key="1">
    <source>
        <dbReference type="EMBL" id="VVD82587.1"/>
    </source>
</evidence>
<organism evidence="1 2">
    <name type="scientific">Pandoraea commovens</name>
    <dbReference type="NCBI Taxonomy" id="2508289"/>
    <lineage>
        <taxon>Bacteria</taxon>
        <taxon>Pseudomonadati</taxon>
        <taxon>Pseudomonadota</taxon>
        <taxon>Betaproteobacteria</taxon>
        <taxon>Burkholderiales</taxon>
        <taxon>Burkholderiaceae</taxon>
        <taxon>Pandoraea</taxon>
    </lineage>
</organism>
<dbReference type="EMBL" id="CABPSA010000001">
    <property type="protein sequence ID" value="VVD82587.1"/>
    <property type="molecule type" value="Genomic_DNA"/>
</dbReference>
<sequence length="47" mass="5056">MSPRPHPLQTSNILPSSKWIGLVGKGNRLTANLRSTIIPHVPSPQSA</sequence>
<gene>
    <name evidence="1" type="ORF">PCO31010_01228</name>
</gene>
<proteinExistence type="predicted"/>
<protein>
    <submittedName>
        <fullName evidence="1">Uncharacterized protein</fullName>
    </submittedName>
</protein>